<dbReference type="InterPro" id="IPR036508">
    <property type="entry name" value="Chitin-bd_dom_sf"/>
</dbReference>
<accession>A0A0B2W2X6</accession>
<name>A0A0B2W2X6_TOXCA</name>
<dbReference type="Gene3D" id="2.170.140.10">
    <property type="entry name" value="Chitin binding domain"/>
    <property type="match status" value="2"/>
</dbReference>
<dbReference type="GO" id="GO:0005576">
    <property type="term" value="C:extracellular region"/>
    <property type="evidence" value="ECO:0007669"/>
    <property type="project" value="InterPro"/>
</dbReference>
<evidence type="ECO:0000256" key="6">
    <source>
        <dbReference type="SAM" id="SignalP"/>
    </source>
</evidence>
<dbReference type="PANTHER" id="PTHR23301">
    <property type="entry name" value="CHITIN BINDING PERITROPHIN-A"/>
    <property type="match status" value="1"/>
</dbReference>
<dbReference type="SUPFAM" id="SSF57625">
    <property type="entry name" value="Invertebrate chitin-binding proteins"/>
    <property type="match status" value="3"/>
</dbReference>
<dbReference type="OrthoDB" id="5846329at2759"/>
<dbReference type="Proteomes" id="UP000031036">
    <property type="component" value="Unassembled WGS sequence"/>
</dbReference>
<organism evidence="8 9">
    <name type="scientific">Toxocara canis</name>
    <name type="common">Canine roundworm</name>
    <dbReference type="NCBI Taxonomy" id="6265"/>
    <lineage>
        <taxon>Eukaryota</taxon>
        <taxon>Metazoa</taxon>
        <taxon>Ecdysozoa</taxon>
        <taxon>Nematoda</taxon>
        <taxon>Chromadorea</taxon>
        <taxon>Rhabditida</taxon>
        <taxon>Spirurina</taxon>
        <taxon>Ascaridomorpha</taxon>
        <taxon>Ascaridoidea</taxon>
        <taxon>Toxocaridae</taxon>
        <taxon>Toxocara</taxon>
    </lineage>
</organism>
<dbReference type="InterPro" id="IPR051940">
    <property type="entry name" value="Chitin_bind-dev_reg"/>
</dbReference>
<keyword evidence="2 6" id="KW-0732">Signal</keyword>
<reference evidence="8 9" key="1">
    <citation type="submission" date="2014-11" db="EMBL/GenBank/DDBJ databases">
        <title>Genetic blueprint of the zoonotic pathogen Toxocara canis.</title>
        <authorList>
            <person name="Zhu X.-Q."/>
            <person name="Korhonen P.K."/>
            <person name="Cai H."/>
            <person name="Young N.D."/>
            <person name="Nejsum P."/>
            <person name="von Samson-Himmelstjerna G."/>
            <person name="Boag P.R."/>
            <person name="Tan P."/>
            <person name="Li Q."/>
            <person name="Min J."/>
            <person name="Yang Y."/>
            <person name="Wang X."/>
            <person name="Fang X."/>
            <person name="Hall R.S."/>
            <person name="Hofmann A."/>
            <person name="Sternberg P.W."/>
            <person name="Jex A.R."/>
            <person name="Gasser R.B."/>
        </authorList>
    </citation>
    <scope>NUCLEOTIDE SEQUENCE [LARGE SCALE GENOMIC DNA]</scope>
    <source>
        <strain evidence="8">PN_DK_2014</strain>
    </source>
</reference>
<dbReference type="GO" id="GO:0008061">
    <property type="term" value="F:chitin binding"/>
    <property type="evidence" value="ECO:0007669"/>
    <property type="project" value="UniProtKB-KW"/>
</dbReference>
<evidence type="ECO:0000256" key="4">
    <source>
        <dbReference type="ARBA" id="ARBA00023157"/>
    </source>
</evidence>
<evidence type="ECO:0000256" key="1">
    <source>
        <dbReference type="ARBA" id="ARBA00022669"/>
    </source>
</evidence>
<evidence type="ECO:0000256" key="3">
    <source>
        <dbReference type="ARBA" id="ARBA00022737"/>
    </source>
</evidence>
<dbReference type="EMBL" id="JPKZ01000254">
    <property type="protein sequence ID" value="KHN88303.1"/>
    <property type="molecule type" value="Genomic_DNA"/>
</dbReference>
<dbReference type="Pfam" id="PF01607">
    <property type="entry name" value="CBM_14"/>
    <property type="match status" value="3"/>
</dbReference>
<protein>
    <recommendedName>
        <fullName evidence="7">Chitin-binding type-2 domain-containing protein</fullName>
    </recommendedName>
</protein>
<evidence type="ECO:0000313" key="8">
    <source>
        <dbReference type="EMBL" id="KHN88303.1"/>
    </source>
</evidence>
<keyword evidence="5" id="KW-0325">Glycoprotein</keyword>
<feature type="domain" description="Chitin-binding type-2" evidence="7">
    <location>
        <begin position="178"/>
        <end position="235"/>
    </location>
</feature>
<comment type="caution">
    <text evidence="8">The sequence shown here is derived from an EMBL/GenBank/DDBJ whole genome shotgun (WGS) entry which is preliminary data.</text>
</comment>
<feature type="chain" id="PRO_5002078818" description="Chitin-binding type-2 domain-containing protein" evidence="6">
    <location>
        <begin position="25"/>
        <end position="235"/>
    </location>
</feature>
<keyword evidence="1" id="KW-0147">Chitin-binding</keyword>
<keyword evidence="4" id="KW-1015">Disulfide bond</keyword>
<evidence type="ECO:0000313" key="9">
    <source>
        <dbReference type="Proteomes" id="UP000031036"/>
    </source>
</evidence>
<dbReference type="STRING" id="6265.A0A0B2W2X6"/>
<evidence type="ECO:0000256" key="2">
    <source>
        <dbReference type="ARBA" id="ARBA00022729"/>
    </source>
</evidence>
<sequence length="235" mass="27004">MRSIGCSLVLLIFVALLLDKVATSEQFQDRYSSQSDYAHAHTETEECLNGVLIANQRDCTSYFECVNGHFEMKLCPYGQNFDPSLSCCRMDYVCPRMQQPMHEVENVEQRSPMNVNECHYGERRADLHDCTKYFSCAGEQKRFERRFCPQGQHFSERLNRCVAGDCQNGLIFGEGEQDSTCQESSGPSGYRIDTENCRKFYQCAQGKWVHKDCPSNLVWNPTALVCDWPQDGYQC</sequence>
<dbReference type="PROSITE" id="PS50940">
    <property type="entry name" value="CHIT_BIND_II"/>
    <property type="match status" value="3"/>
</dbReference>
<dbReference type="SMART" id="SM00494">
    <property type="entry name" value="ChtBD2"/>
    <property type="match status" value="3"/>
</dbReference>
<evidence type="ECO:0000259" key="7">
    <source>
        <dbReference type="PROSITE" id="PS50940"/>
    </source>
</evidence>
<dbReference type="AlphaFoldDB" id="A0A0B2W2X6"/>
<dbReference type="PANTHER" id="PTHR23301:SF94">
    <property type="entry name" value="CHITIN-BINDING TYPE-2 DOMAIN-CONTAINING PROTEIN"/>
    <property type="match status" value="1"/>
</dbReference>
<keyword evidence="3" id="KW-0677">Repeat</keyword>
<evidence type="ECO:0000256" key="5">
    <source>
        <dbReference type="ARBA" id="ARBA00023180"/>
    </source>
</evidence>
<proteinExistence type="predicted"/>
<dbReference type="OMA" id="CAQGRWI"/>
<feature type="domain" description="Chitin-binding type-2" evidence="7">
    <location>
        <begin position="44"/>
        <end position="96"/>
    </location>
</feature>
<gene>
    <name evidence="8" type="ORF">Tcan_11025</name>
</gene>
<keyword evidence="9" id="KW-1185">Reference proteome</keyword>
<feature type="domain" description="Chitin-binding type-2" evidence="7">
    <location>
        <begin position="115"/>
        <end position="161"/>
    </location>
</feature>
<dbReference type="InterPro" id="IPR002557">
    <property type="entry name" value="Chitin-bd_dom"/>
</dbReference>
<feature type="signal peptide" evidence="6">
    <location>
        <begin position="1"/>
        <end position="24"/>
    </location>
</feature>